<dbReference type="EMBL" id="JBHTLP010000008">
    <property type="protein sequence ID" value="MFD1142261.1"/>
    <property type="molecule type" value="Genomic_DNA"/>
</dbReference>
<evidence type="ECO:0000313" key="2">
    <source>
        <dbReference type="Proteomes" id="UP001597116"/>
    </source>
</evidence>
<dbReference type="CDD" id="cd20691">
    <property type="entry name" value="CdiI_EC536-like"/>
    <property type="match status" value="1"/>
</dbReference>
<dbReference type="RefSeq" id="WP_265992759.1">
    <property type="nucleotide sequence ID" value="NZ_CP110973.1"/>
</dbReference>
<reference evidence="2" key="1">
    <citation type="journal article" date="2019" name="Int. J. Syst. Evol. Microbiol.">
        <title>The Global Catalogue of Microorganisms (GCM) 10K type strain sequencing project: providing services to taxonomists for standard genome sequencing and annotation.</title>
        <authorList>
            <consortium name="The Broad Institute Genomics Platform"/>
            <consortium name="The Broad Institute Genome Sequencing Center for Infectious Disease"/>
            <person name="Wu L."/>
            <person name="Ma J."/>
        </authorList>
    </citation>
    <scope>NUCLEOTIDE SEQUENCE [LARGE SCALE GENOMIC DNA]</scope>
    <source>
        <strain evidence="2">CCUG 55608</strain>
    </source>
</reference>
<keyword evidence="2" id="KW-1185">Reference proteome</keyword>
<name>A0ABW3QHH8_9BACT</name>
<protein>
    <submittedName>
        <fullName evidence="1">Contact-dependent growth inhibition system immunity protein</fullName>
    </submittedName>
</protein>
<proteinExistence type="predicted"/>
<sequence>MTEPDWQEQTLEMLEDQYWEEPLLADNRHQKIHALRQTPLNQFSTEDIRLMIGHGMSLPYLIPLAIDRLNKNLFAEGDYYPGDLLQSVLNVDLSFGLTNRQLWQYIHQLIIKNLFELEERGINTERFLELS</sequence>
<dbReference type="Proteomes" id="UP001597116">
    <property type="component" value="Unassembled WGS sequence"/>
</dbReference>
<dbReference type="InterPro" id="IPR040547">
    <property type="entry name" value="CdiI"/>
</dbReference>
<comment type="caution">
    <text evidence="1">The sequence shown here is derived from an EMBL/GenBank/DDBJ whole genome shotgun (WGS) entry which is preliminary data.</text>
</comment>
<dbReference type="Pfam" id="PF18616">
    <property type="entry name" value="CdiI_3"/>
    <property type="match status" value="1"/>
</dbReference>
<gene>
    <name evidence="1" type="ORF">ACFQ4C_14135</name>
</gene>
<organism evidence="1 2">
    <name type="scientific">Larkinella insperata</name>
    <dbReference type="NCBI Taxonomy" id="332158"/>
    <lineage>
        <taxon>Bacteria</taxon>
        <taxon>Pseudomonadati</taxon>
        <taxon>Bacteroidota</taxon>
        <taxon>Cytophagia</taxon>
        <taxon>Cytophagales</taxon>
        <taxon>Spirosomataceae</taxon>
        <taxon>Larkinella</taxon>
    </lineage>
</organism>
<accession>A0ABW3QHH8</accession>
<evidence type="ECO:0000313" key="1">
    <source>
        <dbReference type="EMBL" id="MFD1142261.1"/>
    </source>
</evidence>